<name>A0AAD3XNX1_NEPGR</name>
<dbReference type="InterPro" id="IPR002495">
    <property type="entry name" value="Glyco_trans_8"/>
</dbReference>
<feature type="signal peptide" evidence="5">
    <location>
        <begin position="1"/>
        <end position="32"/>
    </location>
</feature>
<comment type="similarity">
    <text evidence="4">Belongs to the glycosyltransferase 8 family.</text>
</comment>
<dbReference type="Proteomes" id="UP001279734">
    <property type="component" value="Unassembled WGS sequence"/>
</dbReference>
<keyword evidence="7" id="KW-1185">Reference proteome</keyword>
<dbReference type="EMBL" id="BSYO01000011">
    <property type="protein sequence ID" value="GMH11369.1"/>
    <property type="molecule type" value="Genomic_DNA"/>
</dbReference>
<keyword evidence="3" id="KW-0464">Manganese</keyword>
<proteinExistence type="inferred from homology"/>
<evidence type="ECO:0000256" key="1">
    <source>
        <dbReference type="ARBA" id="ARBA00022676"/>
    </source>
</evidence>
<dbReference type="InterPro" id="IPR029044">
    <property type="entry name" value="Nucleotide-diphossugar_trans"/>
</dbReference>
<sequence length="544" mass="63136">MAPKPSNHQNQQKFLILSLLLLSVTLLFITSAFQRDGARPADFRRLQNQTHNYHHRRCHCPSAAATPPKWFDVIAKQFKPRKKIKIGLVNVDECYHHCQMHGSDQETVRVQFERVSPTLEWKHLFPEWIDEAGTHQKPKCPEIPMPEPEKYRGLDLVVAKVPCQNNGTSPWRRDHGIRDVFRLQVNLAVAHLVAASRVGGDGGEQVVYVVFVGWCEPMWEIFRCDDLMLHEGEFMVYRPDVRKIKEKVMMPVGTCELAAEPNTTESGREAYVTVLHSSEEYVCGAIALAQSILLTNTTKDLVLLADHAISPNSIAGLRAAGWKIKRIERIRSPHAEHDSYNEWNYSKLRVWQVTEYDKLMFIDADFILLRNVDRFFAYPQLSAAPNHLQIFNSGIMIVEPSRLSSYNGGDQGFLNEVFTWWHRLTKRLNYLKIYDGSKDGRHAVPEDVYAVHFLGLKPWVCYRDYDCNWDRPSTQAFASDAAHERWWQVHEAMPERLQAYCGLTERMDARIRQWREKARKANLPRGHWMIEVKDPRRYDNSSFL</sequence>
<feature type="chain" id="PRO_5042200227" description="Hexosyltransferase" evidence="5">
    <location>
        <begin position="33"/>
        <end position="544"/>
    </location>
</feature>
<gene>
    <name evidence="6" type="ORF">Nepgr_013210</name>
</gene>
<evidence type="ECO:0000256" key="3">
    <source>
        <dbReference type="ARBA" id="ARBA00023211"/>
    </source>
</evidence>
<keyword evidence="1" id="KW-0328">Glycosyltransferase</keyword>
<dbReference type="CDD" id="cd02537">
    <property type="entry name" value="GT8_Glycogenin"/>
    <property type="match status" value="1"/>
</dbReference>
<protein>
    <recommendedName>
        <fullName evidence="4">Hexosyltransferase</fullName>
        <ecNumber evidence="4">2.4.1.-</ecNumber>
    </recommendedName>
</protein>
<reference evidence="6" key="1">
    <citation type="submission" date="2023-05" db="EMBL/GenBank/DDBJ databases">
        <title>Nepenthes gracilis genome sequencing.</title>
        <authorList>
            <person name="Fukushima K."/>
        </authorList>
    </citation>
    <scope>NUCLEOTIDE SEQUENCE</scope>
    <source>
        <strain evidence="6">SING2019-196</strain>
    </source>
</reference>
<organism evidence="6 7">
    <name type="scientific">Nepenthes gracilis</name>
    <name type="common">Slender pitcher plant</name>
    <dbReference type="NCBI Taxonomy" id="150966"/>
    <lineage>
        <taxon>Eukaryota</taxon>
        <taxon>Viridiplantae</taxon>
        <taxon>Streptophyta</taxon>
        <taxon>Embryophyta</taxon>
        <taxon>Tracheophyta</taxon>
        <taxon>Spermatophyta</taxon>
        <taxon>Magnoliopsida</taxon>
        <taxon>eudicotyledons</taxon>
        <taxon>Gunneridae</taxon>
        <taxon>Pentapetalae</taxon>
        <taxon>Caryophyllales</taxon>
        <taxon>Nepenthaceae</taxon>
        <taxon>Nepenthes</taxon>
    </lineage>
</organism>
<dbReference type="Gene3D" id="3.90.550.10">
    <property type="entry name" value="Spore Coat Polysaccharide Biosynthesis Protein SpsA, Chain A"/>
    <property type="match status" value="1"/>
</dbReference>
<evidence type="ECO:0000313" key="7">
    <source>
        <dbReference type="Proteomes" id="UP001279734"/>
    </source>
</evidence>
<dbReference type="GO" id="GO:0016757">
    <property type="term" value="F:glycosyltransferase activity"/>
    <property type="evidence" value="ECO:0007669"/>
    <property type="project" value="UniProtKB-KW"/>
</dbReference>
<keyword evidence="2" id="KW-0808">Transferase</keyword>
<comment type="caution">
    <text evidence="6">The sequence shown here is derived from an EMBL/GenBank/DDBJ whole genome shotgun (WGS) entry which is preliminary data.</text>
</comment>
<dbReference type="EC" id="2.4.1.-" evidence="4"/>
<evidence type="ECO:0000313" key="6">
    <source>
        <dbReference type="EMBL" id="GMH11369.1"/>
    </source>
</evidence>
<dbReference type="PANTHER" id="PTHR11183">
    <property type="entry name" value="GLYCOGENIN SUBFAMILY MEMBER"/>
    <property type="match status" value="1"/>
</dbReference>
<dbReference type="AlphaFoldDB" id="A0AAD3XNX1"/>
<dbReference type="SUPFAM" id="SSF53448">
    <property type="entry name" value="Nucleotide-diphospho-sugar transferases"/>
    <property type="match status" value="1"/>
</dbReference>
<evidence type="ECO:0000256" key="4">
    <source>
        <dbReference type="RuleBase" id="RU362027"/>
    </source>
</evidence>
<dbReference type="Pfam" id="PF01501">
    <property type="entry name" value="Glyco_transf_8"/>
    <property type="match status" value="1"/>
</dbReference>
<evidence type="ECO:0000256" key="2">
    <source>
        <dbReference type="ARBA" id="ARBA00022679"/>
    </source>
</evidence>
<evidence type="ECO:0000256" key="5">
    <source>
        <dbReference type="SAM" id="SignalP"/>
    </source>
</evidence>
<dbReference type="InterPro" id="IPR050587">
    <property type="entry name" value="GNT1/Glycosyltrans_8"/>
</dbReference>
<accession>A0AAD3XNX1</accession>
<keyword evidence="5" id="KW-0732">Signal</keyword>